<feature type="domain" description="NAD-dependent epimerase/dehydratase" evidence="2">
    <location>
        <begin position="3"/>
        <end position="233"/>
    </location>
</feature>
<evidence type="ECO:0000313" key="3">
    <source>
        <dbReference type="EMBL" id="TEB05272.1"/>
    </source>
</evidence>
<name>A0A4Y7R918_9FIRM</name>
<evidence type="ECO:0000256" key="1">
    <source>
        <dbReference type="ARBA" id="ARBA00007637"/>
    </source>
</evidence>
<dbReference type="Pfam" id="PF01370">
    <property type="entry name" value="Epimerase"/>
    <property type="match status" value="1"/>
</dbReference>
<dbReference type="InterPro" id="IPR001509">
    <property type="entry name" value="Epimerase_deHydtase"/>
</dbReference>
<dbReference type="SUPFAM" id="SSF51735">
    <property type="entry name" value="NAD(P)-binding Rossmann-fold domains"/>
    <property type="match status" value="1"/>
</dbReference>
<comment type="similarity">
    <text evidence="1">Belongs to the NAD(P)-dependent epimerase/dehydratase family.</text>
</comment>
<sequence>MKVLVTGATGFVGSCLTRRLVDLEYDVHIFTRRNSNKWRIKDLLGRVAEYEVDLRDAGNVAKEVLKIAPAIICHLATYGGFAFQKTPSVIIESNLIGTINLLRACEKTGFDCFINTGSSSEYGIKTAPMSECDILEPVGDYGVSKAAATLFCRSEAIVKKLPIVTLRLFSPYGPWDDPKRLIPYVIKSLLRGEPPVLSVPEFCRDFVYIDDVLDGYLKVMKTPLTGGEIFNIGSGKQHSIGEVVSLITNMLGNGLEPRWGMVNSHRPEPGSWVADIGKIKTKLGWLSNTSLWEGLKKTTAWIRENLELYP</sequence>
<organism evidence="3 4">
    <name type="scientific">Pelotomaculum schinkii</name>
    <dbReference type="NCBI Taxonomy" id="78350"/>
    <lineage>
        <taxon>Bacteria</taxon>
        <taxon>Bacillati</taxon>
        <taxon>Bacillota</taxon>
        <taxon>Clostridia</taxon>
        <taxon>Eubacteriales</taxon>
        <taxon>Desulfotomaculaceae</taxon>
        <taxon>Pelotomaculum</taxon>
    </lineage>
</organism>
<dbReference type="Proteomes" id="UP000298324">
    <property type="component" value="Unassembled WGS sequence"/>
</dbReference>
<dbReference type="PANTHER" id="PTHR43000">
    <property type="entry name" value="DTDP-D-GLUCOSE 4,6-DEHYDRATASE-RELATED"/>
    <property type="match status" value="1"/>
</dbReference>
<dbReference type="AlphaFoldDB" id="A0A4Y7R918"/>
<keyword evidence="4" id="KW-1185">Reference proteome</keyword>
<dbReference type="EMBL" id="QFGA01000002">
    <property type="protein sequence ID" value="TEB05272.1"/>
    <property type="molecule type" value="Genomic_DNA"/>
</dbReference>
<dbReference type="Gene3D" id="3.40.50.720">
    <property type="entry name" value="NAD(P)-binding Rossmann-like Domain"/>
    <property type="match status" value="1"/>
</dbReference>
<dbReference type="GO" id="GO:0033705">
    <property type="term" value="F:GDP-4-dehydro-6-deoxy-D-mannose reductase activity"/>
    <property type="evidence" value="ECO:0007669"/>
    <property type="project" value="UniProtKB-EC"/>
</dbReference>
<dbReference type="PROSITE" id="PS51257">
    <property type="entry name" value="PROKAR_LIPOPROTEIN"/>
    <property type="match status" value="1"/>
</dbReference>
<evidence type="ECO:0000259" key="2">
    <source>
        <dbReference type="Pfam" id="PF01370"/>
    </source>
</evidence>
<evidence type="ECO:0000313" key="4">
    <source>
        <dbReference type="Proteomes" id="UP000298324"/>
    </source>
</evidence>
<proteinExistence type="inferred from homology"/>
<gene>
    <name evidence="3" type="primary">rmd_1</name>
    <name evidence="3" type="ORF">Psch_02313</name>
</gene>
<protein>
    <submittedName>
        <fullName evidence="3">GDP-6-deoxy-D-mannose reductase</fullName>
        <ecNumber evidence="3">1.1.1.281</ecNumber>
    </submittedName>
</protein>
<keyword evidence="3" id="KW-0560">Oxidoreductase</keyword>
<dbReference type="InterPro" id="IPR036291">
    <property type="entry name" value="NAD(P)-bd_dom_sf"/>
</dbReference>
<reference evidence="3 4" key="1">
    <citation type="journal article" date="2018" name="Environ. Microbiol.">
        <title>Novel energy conservation strategies and behaviour of Pelotomaculum schinkii driving syntrophic propionate catabolism.</title>
        <authorList>
            <person name="Hidalgo-Ahumada C.A.P."/>
            <person name="Nobu M.K."/>
            <person name="Narihiro T."/>
            <person name="Tamaki H."/>
            <person name="Liu W.T."/>
            <person name="Kamagata Y."/>
            <person name="Stams A.J.M."/>
            <person name="Imachi H."/>
            <person name="Sousa D.Z."/>
        </authorList>
    </citation>
    <scope>NUCLEOTIDE SEQUENCE [LARGE SCALE GENOMIC DNA]</scope>
    <source>
        <strain evidence="3 4">HH</strain>
    </source>
</reference>
<dbReference type="RefSeq" id="WP_190240376.1">
    <property type="nucleotide sequence ID" value="NZ_QFGA01000002.1"/>
</dbReference>
<accession>A0A4Y7R918</accession>
<dbReference type="EC" id="1.1.1.281" evidence="3"/>
<comment type="caution">
    <text evidence="3">The sequence shown here is derived from an EMBL/GenBank/DDBJ whole genome shotgun (WGS) entry which is preliminary data.</text>
</comment>